<dbReference type="SUPFAM" id="SSF48264">
    <property type="entry name" value="Cytochrome P450"/>
    <property type="match status" value="1"/>
</dbReference>
<comment type="similarity">
    <text evidence="2">Belongs to the cytochrome P450 family.</text>
</comment>
<dbReference type="PANTHER" id="PTHR46696">
    <property type="entry name" value="P450, PUTATIVE (EUROFUNG)-RELATED"/>
    <property type="match status" value="1"/>
</dbReference>
<evidence type="ECO:0000313" key="10">
    <source>
        <dbReference type="Proteomes" id="UP001596004"/>
    </source>
</evidence>
<evidence type="ECO:0000256" key="5">
    <source>
        <dbReference type="ARBA" id="ARBA00023002"/>
    </source>
</evidence>
<keyword evidence="6" id="KW-0408">Iron</keyword>
<evidence type="ECO:0000256" key="7">
    <source>
        <dbReference type="ARBA" id="ARBA00023033"/>
    </source>
</evidence>
<dbReference type="EMBL" id="JBHSFP010000004">
    <property type="protein sequence ID" value="MFC4530775.1"/>
    <property type="molecule type" value="Genomic_DNA"/>
</dbReference>
<dbReference type="CDD" id="cd11031">
    <property type="entry name" value="Cyp158A-like"/>
    <property type="match status" value="1"/>
</dbReference>
<name>A0ABV9CDR9_9ACTN</name>
<dbReference type="InterPro" id="IPR002397">
    <property type="entry name" value="Cyt_P450_B"/>
</dbReference>
<keyword evidence="4" id="KW-0479">Metal-binding</keyword>
<dbReference type="PRINTS" id="PR00359">
    <property type="entry name" value="BP450"/>
</dbReference>
<dbReference type="Proteomes" id="UP001596004">
    <property type="component" value="Unassembled WGS sequence"/>
</dbReference>
<proteinExistence type="inferred from homology"/>
<dbReference type="RefSeq" id="WP_380838837.1">
    <property type="nucleotide sequence ID" value="NZ_JBHSFP010000004.1"/>
</dbReference>
<dbReference type="InterPro" id="IPR001128">
    <property type="entry name" value="Cyt_P450"/>
</dbReference>
<protein>
    <submittedName>
        <fullName evidence="9">Cytochrome P450</fullName>
    </submittedName>
</protein>
<evidence type="ECO:0000256" key="1">
    <source>
        <dbReference type="ARBA" id="ARBA00001971"/>
    </source>
</evidence>
<keyword evidence="7" id="KW-0503">Monooxygenase</keyword>
<dbReference type="Pfam" id="PF00067">
    <property type="entry name" value="p450"/>
    <property type="match status" value="1"/>
</dbReference>
<gene>
    <name evidence="9" type="ORF">ACFO60_08360</name>
</gene>
<sequence>MSDLPQTPFSRTDPLDVPSAYRELRQEAPITRVRTQTGDEAWLVSGYEMVRRMLADERLGRSHPDPASATRVSGSVLMGGPTGDYDTEKEQHQRMRRLLSPAFSARRMKALSGHVQELVSGLLDDMAETAPPVDLHENFSFPLPVLVICELLGVPFEDREHFRALSDGVSITADAAASMAALEKFSAYMMELVNQKRRHPAEDVLSDLAQMDADDQEIAQLGAGLLFAGHETTVNRIDFGVVFLLRDLAQRDALAADPSLAPQAVEEILRMTSPTDHGLVRYAKSDIEAGDVTVRAGEAVIIMSAAANRDETVFPGPDVFDVHRARPEPHVAFGYAHHYCIGANLARVELNEVFGTLFRRFPTMELAVPVDELRPREGRLTGGLLEVPVTW</sequence>
<evidence type="ECO:0000256" key="3">
    <source>
        <dbReference type="ARBA" id="ARBA00022617"/>
    </source>
</evidence>
<feature type="region of interest" description="Disordered" evidence="8">
    <location>
        <begin position="59"/>
        <end position="78"/>
    </location>
</feature>
<evidence type="ECO:0000256" key="8">
    <source>
        <dbReference type="SAM" id="MobiDB-lite"/>
    </source>
</evidence>
<evidence type="ECO:0000256" key="4">
    <source>
        <dbReference type="ARBA" id="ARBA00022723"/>
    </source>
</evidence>
<reference evidence="10" key="1">
    <citation type="journal article" date="2019" name="Int. J. Syst. Evol. Microbiol.">
        <title>The Global Catalogue of Microorganisms (GCM) 10K type strain sequencing project: providing services to taxonomists for standard genome sequencing and annotation.</title>
        <authorList>
            <consortium name="The Broad Institute Genomics Platform"/>
            <consortium name="The Broad Institute Genome Sequencing Center for Infectious Disease"/>
            <person name="Wu L."/>
            <person name="Ma J."/>
        </authorList>
    </citation>
    <scope>NUCLEOTIDE SEQUENCE [LARGE SCALE GENOMIC DNA]</scope>
    <source>
        <strain evidence="10">CGMCC 4.7132</strain>
    </source>
</reference>
<evidence type="ECO:0000256" key="6">
    <source>
        <dbReference type="ARBA" id="ARBA00023004"/>
    </source>
</evidence>
<evidence type="ECO:0000256" key="2">
    <source>
        <dbReference type="ARBA" id="ARBA00010617"/>
    </source>
</evidence>
<comment type="caution">
    <text evidence="9">The sequence shown here is derived from an EMBL/GenBank/DDBJ whole genome shotgun (WGS) entry which is preliminary data.</text>
</comment>
<dbReference type="Gene3D" id="1.10.630.10">
    <property type="entry name" value="Cytochrome P450"/>
    <property type="match status" value="1"/>
</dbReference>
<dbReference type="PRINTS" id="PR00385">
    <property type="entry name" value="P450"/>
</dbReference>
<accession>A0ABV9CDR9</accession>
<organism evidence="9 10">
    <name type="scientific">Sphaerisporangium dianthi</name>
    <dbReference type="NCBI Taxonomy" id="1436120"/>
    <lineage>
        <taxon>Bacteria</taxon>
        <taxon>Bacillati</taxon>
        <taxon>Actinomycetota</taxon>
        <taxon>Actinomycetes</taxon>
        <taxon>Streptosporangiales</taxon>
        <taxon>Streptosporangiaceae</taxon>
        <taxon>Sphaerisporangium</taxon>
    </lineage>
</organism>
<dbReference type="InterPro" id="IPR036396">
    <property type="entry name" value="Cyt_P450_sf"/>
</dbReference>
<dbReference type="PANTHER" id="PTHR46696:SF5">
    <property type="entry name" value="CYTOCHROME P450 BJ-1"/>
    <property type="match status" value="1"/>
</dbReference>
<keyword evidence="3" id="KW-0349">Heme</keyword>
<evidence type="ECO:0000313" key="9">
    <source>
        <dbReference type="EMBL" id="MFC4530775.1"/>
    </source>
</evidence>
<keyword evidence="5" id="KW-0560">Oxidoreductase</keyword>
<comment type="cofactor">
    <cofactor evidence="1">
        <name>heme</name>
        <dbReference type="ChEBI" id="CHEBI:30413"/>
    </cofactor>
</comment>
<keyword evidence="10" id="KW-1185">Reference proteome</keyword>